<organism evidence="2 3">
    <name type="scientific">Lepraria finkii</name>
    <dbReference type="NCBI Taxonomy" id="1340010"/>
    <lineage>
        <taxon>Eukaryota</taxon>
        <taxon>Fungi</taxon>
        <taxon>Dikarya</taxon>
        <taxon>Ascomycota</taxon>
        <taxon>Pezizomycotina</taxon>
        <taxon>Lecanoromycetes</taxon>
        <taxon>OSLEUM clade</taxon>
        <taxon>Lecanoromycetidae</taxon>
        <taxon>Lecanorales</taxon>
        <taxon>Lecanorineae</taxon>
        <taxon>Stereocaulaceae</taxon>
        <taxon>Lepraria</taxon>
    </lineage>
</organism>
<comment type="caution">
    <text evidence="2">The sequence shown here is derived from an EMBL/GenBank/DDBJ whole genome shotgun (WGS) entry which is preliminary data.</text>
</comment>
<feature type="compositionally biased region" description="Polar residues" evidence="1">
    <location>
        <begin position="204"/>
        <end position="224"/>
    </location>
</feature>
<gene>
    <name evidence="2" type="ORF">ABVK25_012535</name>
</gene>
<sequence length="291" mass="32264">MLSSPELRQGPGKFPTRHRRSLTELITRFSPIADFPTSFLSLSNDCRSVWQASHKCPTITEVFDPAQPVAVNSPVKSRHTPLDLNGALHKCYEWATKIESGSPISKRDEKRGREAFDLVAQKDKGNPYYAFLMEAEQAGGGEPDGGAKIAERGYHQSDTLRKLVREFGAEVPEPSHMPIEPEVHQVPNTATGKAAAGAIAAQGESDQASPQSVGHLISQSQGPQDQLTGKVHELTDADVLETITGYITRRFLRKRPLYITEPYQASVEPFITLPIPKELCLTFHNKRRRLM</sequence>
<evidence type="ECO:0000313" key="2">
    <source>
        <dbReference type="EMBL" id="KAL2043684.1"/>
    </source>
</evidence>
<reference evidence="2 3" key="1">
    <citation type="submission" date="2024-09" db="EMBL/GenBank/DDBJ databases">
        <title>Rethinking Asexuality: The Enigmatic Case of Functional Sexual Genes in Lepraria (Stereocaulaceae).</title>
        <authorList>
            <person name="Doellman M."/>
            <person name="Sun Y."/>
            <person name="Barcenas-Pena A."/>
            <person name="Lumbsch H.T."/>
            <person name="Grewe F."/>
        </authorList>
    </citation>
    <scope>NUCLEOTIDE SEQUENCE [LARGE SCALE GENOMIC DNA]</scope>
    <source>
        <strain evidence="2 3">Grewe 0041</strain>
    </source>
</reference>
<dbReference type="EMBL" id="JBHFEH010000252">
    <property type="protein sequence ID" value="KAL2043684.1"/>
    <property type="molecule type" value="Genomic_DNA"/>
</dbReference>
<keyword evidence="3" id="KW-1185">Reference proteome</keyword>
<evidence type="ECO:0000313" key="3">
    <source>
        <dbReference type="Proteomes" id="UP001590951"/>
    </source>
</evidence>
<proteinExistence type="predicted"/>
<protein>
    <submittedName>
        <fullName evidence="2">Uncharacterized protein</fullName>
    </submittedName>
</protein>
<evidence type="ECO:0000256" key="1">
    <source>
        <dbReference type="SAM" id="MobiDB-lite"/>
    </source>
</evidence>
<dbReference type="Proteomes" id="UP001590951">
    <property type="component" value="Unassembled WGS sequence"/>
</dbReference>
<name>A0ABR4AG64_9LECA</name>
<feature type="region of interest" description="Disordered" evidence="1">
    <location>
        <begin position="202"/>
        <end position="224"/>
    </location>
</feature>
<accession>A0ABR4AG64</accession>